<name>A0A7W6P8N8_9HYPH</name>
<sequence>MTQPGDKDAQIRDILQSVKRIALVGASPKTERPSNRVLGFLLSKGYDVFPVNPGLAGKQIHGRTVYESLAAIPGEIDMVDIFRASEFVGGVVDEALALEPLPRVIWMQLGIVDEDAASRAEARGLDVVMDRCPAIEYPRLMETE</sequence>
<dbReference type="PANTHER" id="PTHR33303:SF2">
    <property type="entry name" value="COA-BINDING DOMAIN-CONTAINING PROTEIN"/>
    <property type="match status" value="1"/>
</dbReference>
<dbReference type="Pfam" id="PF13380">
    <property type="entry name" value="CoA_binding_2"/>
    <property type="match status" value="1"/>
</dbReference>
<dbReference type="Proteomes" id="UP000530571">
    <property type="component" value="Unassembled WGS sequence"/>
</dbReference>
<comment type="caution">
    <text evidence="2">The sequence shown here is derived from an EMBL/GenBank/DDBJ whole genome shotgun (WGS) entry which is preliminary data.</text>
</comment>
<proteinExistence type="predicted"/>
<evidence type="ECO:0000313" key="2">
    <source>
        <dbReference type="EMBL" id="MBB4120521.1"/>
    </source>
</evidence>
<reference evidence="2 3" key="1">
    <citation type="submission" date="2020-08" db="EMBL/GenBank/DDBJ databases">
        <title>Genomic Encyclopedia of Type Strains, Phase IV (KMG-IV): sequencing the most valuable type-strain genomes for metagenomic binning, comparative biology and taxonomic classification.</title>
        <authorList>
            <person name="Goeker M."/>
        </authorList>
    </citation>
    <scope>NUCLEOTIDE SEQUENCE [LARGE SCALE GENOMIC DNA]</scope>
    <source>
        <strain evidence="2 3">DSM 28101</strain>
    </source>
</reference>
<evidence type="ECO:0000313" key="3">
    <source>
        <dbReference type="Proteomes" id="UP000530571"/>
    </source>
</evidence>
<protein>
    <recommendedName>
        <fullName evidence="1">CoA-binding domain-containing protein</fullName>
    </recommendedName>
</protein>
<dbReference type="InterPro" id="IPR036291">
    <property type="entry name" value="NAD(P)-bd_dom_sf"/>
</dbReference>
<dbReference type="SUPFAM" id="SSF51735">
    <property type="entry name" value="NAD(P)-binding Rossmann-fold domains"/>
    <property type="match status" value="1"/>
</dbReference>
<dbReference type="EMBL" id="JACIDZ010000001">
    <property type="protein sequence ID" value="MBB4120521.1"/>
    <property type="molecule type" value="Genomic_DNA"/>
</dbReference>
<dbReference type="PANTHER" id="PTHR33303">
    <property type="entry name" value="CYTOPLASMIC PROTEIN-RELATED"/>
    <property type="match status" value="1"/>
</dbReference>
<dbReference type="InterPro" id="IPR003781">
    <property type="entry name" value="CoA-bd"/>
</dbReference>
<accession>A0A7W6P8N8</accession>
<dbReference type="Gene3D" id="3.40.50.720">
    <property type="entry name" value="NAD(P)-binding Rossmann-like Domain"/>
    <property type="match status" value="1"/>
</dbReference>
<dbReference type="SMART" id="SM00881">
    <property type="entry name" value="CoA_binding"/>
    <property type="match status" value="1"/>
</dbReference>
<organism evidence="2 3">
    <name type="scientific">Martelella radicis</name>
    <dbReference type="NCBI Taxonomy" id="1397476"/>
    <lineage>
        <taxon>Bacteria</taxon>
        <taxon>Pseudomonadati</taxon>
        <taxon>Pseudomonadota</taxon>
        <taxon>Alphaproteobacteria</taxon>
        <taxon>Hyphomicrobiales</taxon>
        <taxon>Aurantimonadaceae</taxon>
        <taxon>Martelella</taxon>
    </lineage>
</organism>
<evidence type="ECO:0000259" key="1">
    <source>
        <dbReference type="SMART" id="SM00881"/>
    </source>
</evidence>
<keyword evidence="3" id="KW-1185">Reference proteome</keyword>
<dbReference type="RefSeq" id="WP_183481923.1">
    <property type="nucleotide sequence ID" value="NZ_JACIDZ010000001.1"/>
</dbReference>
<gene>
    <name evidence="2" type="ORF">GGR30_000416</name>
</gene>
<dbReference type="AlphaFoldDB" id="A0A7W6P8N8"/>
<feature type="domain" description="CoA-binding" evidence="1">
    <location>
        <begin position="15"/>
        <end position="111"/>
    </location>
</feature>